<keyword evidence="3 6" id="KW-0812">Transmembrane</keyword>
<evidence type="ECO:0000256" key="4">
    <source>
        <dbReference type="ARBA" id="ARBA00022989"/>
    </source>
</evidence>
<dbReference type="GO" id="GO:0010043">
    <property type="term" value="P:response to zinc ion"/>
    <property type="evidence" value="ECO:0007669"/>
    <property type="project" value="TreeGrafter"/>
</dbReference>
<evidence type="ECO:0000313" key="9">
    <source>
        <dbReference type="Proteomes" id="UP000182227"/>
    </source>
</evidence>
<keyword evidence="6" id="KW-0813">Transport</keyword>
<dbReference type="EMBL" id="CTEF01000005">
    <property type="protein sequence ID" value="CQD23225.1"/>
    <property type="molecule type" value="Genomic_DNA"/>
</dbReference>
<dbReference type="GO" id="GO:0055085">
    <property type="term" value="P:transmembrane transport"/>
    <property type="evidence" value="ECO:0007669"/>
    <property type="project" value="InterPro"/>
</dbReference>
<sequence length="95" mass="9444">MAGVAGASIIGASLLLGGLIAAVTMALIVSVLVVRARIPEDGAIGVVGQGLFALGVIGVSLQSDPRALAHILFGNPLTVTGTDVAVDVAWRCLLL</sequence>
<organism evidence="8 9">
    <name type="scientific">Mycolicibacterium conceptionense</name>
    <dbReference type="NCBI Taxonomy" id="451644"/>
    <lineage>
        <taxon>Bacteria</taxon>
        <taxon>Bacillati</taxon>
        <taxon>Actinomycetota</taxon>
        <taxon>Actinomycetes</taxon>
        <taxon>Mycobacteriales</taxon>
        <taxon>Mycobacteriaceae</taxon>
        <taxon>Mycolicibacterium</taxon>
    </lineage>
</organism>
<evidence type="ECO:0000256" key="5">
    <source>
        <dbReference type="ARBA" id="ARBA00023136"/>
    </source>
</evidence>
<evidence type="ECO:0000256" key="1">
    <source>
        <dbReference type="ARBA" id="ARBA00004141"/>
    </source>
</evidence>
<evidence type="ECO:0000256" key="7">
    <source>
        <dbReference type="SAM" id="Phobius"/>
    </source>
</evidence>
<reference evidence="8 9" key="1">
    <citation type="submission" date="2015-03" db="EMBL/GenBank/DDBJ databases">
        <authorList>
            <person name="Murphy D."/>
        </authorList>
    </citation>
    <scope>NUCLEOTIDE SEQUENCE [LARGE SCALE GENOMIC DNA]</scope>
    <source>
        <strain evidence="8 9">D16</strain>
    </source>
</reference>
<feature type="transmembrane region" description="Helical" evidence="7">
    <location>
        <begin position="12"/>
        <end position="36"/>
    </location>
</feature>
<accession>A0A0U1DWG6</accession>
<dbReference type="SUPFAM" id="SSF81345">
    <property type="entry name" value="ABC transporter involved in vitamin B12 uptake, BtuC"/>
    <property type="match status" value="1"/>
</dbReference>
<dbReference type="InterPro" id="IPR001626">
    <property type="entry name" value="ABC_TroCD"/>
</dbReference>
<evidence type="ECO:0000256" key="3">
    <source>
        <dbReference type="ARBA" id="ARBA00022692"/>
    </source>
</evidence>
<gene>
    <name evidence="8" type="ORF">BN970_05694</name>
</gene>
<comment type="subcellular location">
    <subcellularLocation>
        <location evidence="6">Cell membrane</location>
        <topology evidence="6">Multi-pass membrane protein</topology>
    </subcellularLocation>
    <subcellularLocation>
        <location evidence="1">Membrane</location>
        <topology evidence="1">Multi-pass membrane protein</topology>
    </subcellularLocation>
</comment>
<dbReference type="PANTHER" id="PTHR30477">
    <property type="entry name" value="ABC-TRANSPORTER METAL-BINDING PROTEIN"/>
    <property type="match status" value="1"/>
</dbReference>
<comment type="similarity">
    <text evidence="2 6">Belongs to the ABC-3 integral membrane protein family.</text>
</comment>
<keyword evidence="5 7" id="KW-0472">Membrane</keyword>
<dbReference type="Proteomes" id="UP000182227">
    <property type="component" value="Unassembled WGS sequence"/>
</dbReference>
<dbReference type="GO" id="GO:0043190">
    <property type="term" value="C:ATP-binding cassette (ABC) transporter complex"/>
    <property type="evidence" value="ECO:0007669"/>
    <property type="project" value="InterPro"/>
</dbReference>
<proteinExistence type="inferred from homology"/>
<evidence type="ECO:0000256" key="2">
    <source>
        <dbReference type="ARBA" id="ARBA00008034"/>
    </source>
</evidence>
<name>A0A0U1DWG6_9MYCO</name>
<evidence type="ECO:0000313" key="8">
    <source>
        <dbReference type="EMBL" id="CQD23225.1"/>
    </source>
</evidence>
<protein>
    <submittedName>
        <fullName evidence="8">ABC-3 protein</fullName>
    </submittedName>
</protein>
<dbReference type="PANTHER" id="PTHR30477:SF13">
    <property type="entry name" value="IRON TRANSPORT SYSTEM MEMBRANE PROTEIN HI_0360-RELATED"/>
    <property type="match status" value="1"/>
</dbReference>
<dbReference type="InterPro" id="IPR037294">
    <property type="entry name" value="ABC_BtuC-like"/>
</dbReference>
<keyword evidence="4 7" id="KW-1133">Transmembrane helix</keyword>
<evidence type="ECO:0000256" key="6">
    <source>
        <dbReference type="RuleBase" id="RU003943"/>
    </source>
</evidence>
<dbReference type="Pfam" id="PF00950">
    <property type="entry name" value="ABC-3"/>
    <property type="match status" value="1"/>
</dbReference>
<feature type="transmembrane region" description="Helical" evidence="7">
    <location>
        <begin position="42"/>
        <end position="61"/>
    </location>
</feature>
<dbReference type="AlphaFoldDB" id="A0A0U1DWG6"/>